<dbReference type="RefSeq" id="WP_053232307.1">
    <property type="nucleotide sequence ID" value="NZ_CP011125.1"/>
</dbReference>
<evidence type="ECO:0000313" key="1">
    <source>
        <dbReference type="EMBL" id="AKF05031.1"/>
    </source>
</evidence>
<dbReference type="STRING" id="927083.DB32_002180"/>
<evidence type="ECO:0008006" key="3">
    <source>
        <dbReference type="Google" id="ProtNLM"/>
    </source>
</evidence>
<dbReference type="OrthoDB" id="1821531at2"/>
<gene>
    <name evidence="1" type="ORF">DB32_002180</name>
</gene>
<sequence length="162" mass="18211">MSGRGVLFAVDDDTLARLGDASSDAEVRAIVSELEERWDPATTCELDKAWDAIHRALTDGRLSFGNGAPPLSWTILGGRRLHDGDELIVTVKAPDQVQRIARALGGWDRAKLRAAYYRIPKQDYGDLDEEDLEYVWAYFSKMLELWKDAAREERGVVFSVEP</sequence>
<dbReference type="SUPFAM" id="SSF111069">
    <property type="entry name" value="Hypothetical protein yfbM"/>
    <property type="match status" value="1"/>
</dbReference>
<dbReference type="KEGG" id="samy:DB32_002180"/>
<dbReference type="Proteomes" id="UP000034883">
    <property type="component" value="Chromosome"/>
</dbReference>
<keyword evidence="2" id="KW-1185">Reference proteome</keyword>
<dbReference type="InterPro" id="IPR035944">
    <property type="entry name" value="YfbM-like_sf"/>
</dbReference>
<dbReference type="EMBL" id="CP011125">
    <property type="protein sequence ID" value="AKF05031.1"/>
    <property type="molecule type" value="Genomic_DNA"/>
</dbReference>
<dbReference type="InterPro" id="IPR015068">
    <property type="entry name" value="DUF1877"/>
</dbReference>
<organism evidence="1 2">
    <name type="scientific">Sandaracinus amylolyticus</name>
    <dbReference type="NCBI Taxonomy" id="927083"/>
    <lineage>
        <taxon>Bacteria</taxon>
        <taxon>Pseudomonadati</taxon>
        <taxon>Myxococcota</taxon>
        <taxon>Polyangia</taxon>
        <taxon>Polyangiales</taxon>
        <taxon>Sandaracinaceae</taxon>
        <taxon>Sandaracinus</taxon>
    </lineage>
</organism>
<dbReference type="Gene3D" id="3.40.1760.10">
    <property type="entry name" value="YfbM-like super family"/>
    <property type="match status" value="1"/>
</dbReference>
<name>A0A0F6W1E4_9BACT</name>
<dbReference type="AlphaFoldDB" id="A0A0F6W1E4"/>
<evidence type="ECO:0000313" key="2">
    <source>
        <dbReference type="Proteomes" id="UP000034883"/>
    </source>
</evidence>
<protein>
    <recommendedName>
        <fullName evidence="3">DUF1877 family protein</fullName>
    </recommendedName>
</protein>
<dbReference type="Pfam" id="PF08974">
    <property type="entry name" value="DUF1877"/>
    <property type="match status" value="1"/>
</dbReference>
<proteinExistence type="predicted"/>
<accession>A0A0F6W1E4</accession>
<reference evidence="1 2" key="1">
    <citation type="submission" date="2015-03" db="EMBL/GenBank/DDBJ databases">
        <title>Genome assembly of Sandaracinus amylolyticus DSM 53668.</title>
        <authorList>
            <person name="Sharma G."/>
            <person name="Subramanian S."/>
        </authorList>
    </citation>
    <scope>NUCLEOTIDE SEQUENCE [LARGE SCALE GENOMIC DNA]</scope>
    <source>
        <strain evidence="1 2">DSM 53668</strain>
    </source>
</reference>